<evidence type="ECO:0000256" key="5">
    <source>
        <dbReference type="ARBA" id="ARBA00022525"/>
    </source>
</evidence>
<dbReference type="Gene3D" id="3.15.10.10">
    <property type="entry name" value="Bactericidal permeability-increasing protein, domain 1"/>
    <property type="match status" value="1"/>
</dbReference>
<evidence type="ECO:0000256" key="10">
    <source>
        <dbReference type="SAM" id="SignalP"/>
    </source>
</evidence>
<dbReference type="GO" id="GO:0001530">
    <property type="term" value="F:lipopolysaccharide binding"/>
    <property type="evidence" value="ECO:0007669"/>
    <property type="project" value="UniProtKB-UniRule"/>
</dbReference>
<dbReference type="InterPro" id="IPR001124">
    <property type="entry name" value="Lipid-bd_serum_glycop_C"/>
</dbReference>
<comment type="similarity">
    <text evidence="2">Belongs to the BPI/LBP/Plunc superfamily. BPI/LBP family.</text>
</comment>
<dbReference type="AlphaFoldDB" id="A0A667FN78"/>
<dbReference type="GO" id="GO:0006953">
    <property type="term" value="P:acute-phase response"/>
    <property type="evidence" value="ECO:0007669"/>
    <property type="project" value="TreeGrafter"/>
</dbReference>
<dbReference type="Pfam" id="PF01273">
    <property type="entry name" value="LBP_BPI_CETP"/>
    <property type="match status" value="1"/>
</dbReference>
<evidence type="ECO:0000256" key="2">
    <source>
        <dbReference type="ARBA" id="ARBA00007292"/>
    </source>
</evidence>
<dbReference type="InterPro" id="IPR017943">
    <property type="entry name" value="Bactericidal_perm-incr_a/b_dom"/>
</dbReference>
<dbReference type="GO" id="GO:0045087">
    <property type="term" value="P:innate immune response"/>
    <property type="evidence" value="ECO:0007669"/>
    <property type="project" value="UniProtKB-UniRule"/>
</dbReference>
<dbReference type="Proteomes" id="UP000472241">
    <property type="component" value="Unplaced"/>
</dbReference>
<dbReference type="PANTHER" id="PTHR10504">
    <property type="entry name" value="BACTERICIDAL PERMEABILITY-INCREASING BPI PROTEIN-RELATED"/>
    <property type="match status" value="1"/>
</dbReference>
<proteinExistence type="inferred from homology"/>
<dbReference type="FunFam" id="3.15.20.10:FF:000001">
    <property type="entry name" value="Phospholipid transfer protein"/>
    <property type="match status" value="1"/>
</dbReference>
<evidence type="ECO:0000259" key="11">
    <source>
        <dbReference type="SMART" id="SM00328"/>
    </source>
</evidence>
<evidence type="ECO:0000256" key="3">
    <source>
        <dbReference type="ARBA" id="ARBA00011317"/>
    </source>
</evidence>
<keyword evidence="9" id="KW-0044">Antibiotic</keyword>
<dbReference type="CDD" id="cd00025">
    <property type="entry name" value="BPI1"/>
    <property type="match status" value="1"/>
</dbReference>
<dbReference type="GO" id="GO:0005615">
    <property type="term" value="C:extracellular space"/>
    <property type="evidence" value="ECO:0007669"/>
    <property type="project" value="UniProtKB-UniRule"/>
</dbReference>
<comment type="function">
    <text evidence="8 9">Plays a role in the innate immune response. Binds to the lipid A moiety of bacterial lipopolysaccharides (LPS), a glycolipid present in the outer membrane of all Gram-negative bacteria. Acts as an affinity enhancer for CD14, facilitating its association with LPS. Promotes the release of cytokines in response to bacterial lipopolysaccharide.</text>
</comment>
<dbReference type="GO" id="GO:0050830">
    <property type="term" value="P:defense response to Gram-positive bacterium"/>
    <property type="evidence" value="ECO:0007669"/>
    <property type="project" value="TreeGrafter"/>
</dbReference>
<dbReference type="GO" id="GO:0050829">
    <property type="term" value="P:defense response to Gram-negative bacterium"/>
    <property type="evidence" value="ECO:0007669"/>
    <property type="project" value="UniProtKB-UniRule"/>
</dbReference>
<feature type="chain" id="PRO_5025616787" description="Lipopolysaccharide-binding protein" evidence="10">
    <location>
        <begin position="26"/>
        <end position="552"/>
    </location>
</feature>
<dbReference type="SMART" id="SM00329">
    <property type="entry name" value="BPI2"/>
    <property type="match status" value="1"/>
</dbReference>
<keyword evidence="9" id="KW-0929">Antimicrobial</keyword>
<keyword evidence="7 9" id="KW-0325">Glycoprotein</keyword>
<sequence length="552" mass="61160">MRALAGALPSLLLRLLLTSSPEALGANPGLVARITDKGLEYVAHEGLVTLREELLRITLPDFTGDFKIKPFGRGHYEFHSQQIHSCELPGSTLTPLPGQGLSFTISDSFIRVQSEWKVRKSFVKLHGSLDVEVKGITISVNLLLGRELSGRPTVSATSCSSHIQDVEVDVSGDLGWLLNLFDNQIESKLRKALENKICERIQKSVASDLQPYLQTLPVTTEIDSFAGIDYSLTEAPRATAQMLDVMFKGEIFNRDRYSPVTFLAPVMSLPEDHNRMVYFAISDYVFNTASRVYHEAGHLNFSITDDMVPSGSTIRLTTKSFRPFAPRLARLYPNMNLELQGTMASAPFLNLSPGNLSLTPQMEIEGFVLLPSSVREPVFRLGVATNVSAMLTFNTSKITGALKPGKVQVELKESKVGVFNVELLEALLNYHVLNTLYPQVNGLPVPRCQCPVHESLRARRETGAWRPQLNRQVAFPDVQHIPGDSEKTKIFPFSDLGERSAWPRPPHRSSSAGAPTPSLTLDFTFPPRLDHLPPLAYTIFKGRHHQVAVPGM</sequence>
<dbReference type="Pfam" id="PF02886">
    <property type="entry name" value="LBP_BPI_CETP_C"/>
    <property type="match status" value="1"/>
</dbReference>
<evidence type="ECO:0000256" key="7">
    <source>
        <dbReference type="ARBA" id="ARBA00023180"/>
    </source>
</evidence>
<dbReference type="InterPro" id="IPR032942">
    <property type="entry name" value="BPI/LBP/Plunc"/>
</dbReference>
<gene>
    <name evidence="13" type="primary">LOC115510112</name>
</gene>
<evidence type="ECO:0000313" key="14">
    <source>
        <dbReference type="Proteomes" id="UP000472241"/>
    </source>
</evidence>
<evidence type="ECO:0000256" key="6">
    <source>
        <dbReference type="ARBA" id="ARBA00023157"/>
    </source>
</evidence>
<dbReference type="GO" id="GO:0002281">
    <property type="term" value="P:macrophage activation involved in immune response"/>
    <property type="evidence" value="ECO:0007669"/>
    <property type="project" value="TreeGrafter"/>
</dbReference>
<evidence type="ECO:0000256" key="4">
    <source>
        <dbReference type="ARBA" id="ARBA00015119"/>
    </source>
</evidence>
<dbReference type="InterPro" id="IPR017942">
    <property type="entry name" value="Lipid-bd_serum_glycop_N"/>
</dbReference>
<dbReference type="SUPFAM" id="SSF55394">
    <property type="entry name" value="Bactericidal permeability-increasing protein, BPI"/>
    <property type="match status" value="2"/>
</dbReference>
<dbReference type="Gene3D" id="3.15.20.10">
    <property type="entry name" value="Bactericidal permeability-increasing protein, domain 2"/>
    <property type="match status" value="1"/>
</dbReference>
<accession>A0A667FN78</accession>
<reference evidence="13" key="2">
    <citation type="submission" date="2025-09" db="UniProtKB">
        <authorList>
            <consortium name="Ensembl"/>
        </authorList>
    </citation>
    <scope>IDENTIFICATION</scope>
</reference>
<dbReference type="CDD" id="cd00026">
    <property type="entry name" value="BPI2"/>
    <property type="match status" value="1"/>
</dbReference>
<dbReference type="FunFam" id="3.15.10.10:FF:000001">
    <property type="entry name" value="phospholipid transfer protein-like"/>
    <property type="match status" value="1"/>
</dbReference>
<feature type="domain" description="Lipid-binding serum glycoprotein C-terminal" evidence="12">
    <location>
        <begin position="271"/>
        <end position="464"/>
    </location>
</feature>
<organism evidence="13 14">
    <name type="scientific">Lynx canadensis</name>
    <name type="common">Canada lynx</name>
    <name type="synonym">Felis canadensis</name>
    <dbReference type="NCBI Taxonomy" id="61383"/>
    <lineage>
        <taxon>Eukaryota</taxon>
        <taxon>Metazoa</taxon>
        <taxon>Chordata</taxon>
        <taxon>Craniata</taxon>
        <taxon>Vertebrata</taxon>
        <taxon>Euteleostomi</taxon>
        <taxon>Mammalia</taxon>
        <taxon>Eutheria</taxon>
        <taxon>Laurasiatheria</taxon>
        <taxon>Carnivora</taxon>
        <taxon>Feliformia</taxon>
        <taxon>Felidae</taxon>
        <taxon>Felinae</taxon>
        <taxon>Lynx</taxon>
    </lineage>
</organism>
<keyword evidence="9" id="KW-0399">Innate immunity</keyword>
<keyword evidence="6 9" id="KW-1015">Disulfide bond</keyword>
<dbReference type="GO" id="GO:0031663">
    <property type="term" value="P:lipopolysaccharide-mediated signaling pathway"/>
    <property type="evidence" value="ECO:0007669"/>
    <property type="project" value="TreeGrafter"/>
</dbReference>
<evidence type="ECO:0000259" key="12">
    <source>
        <dbReference type="SMART" id="SM00329"/>
    </source>
</evidence>
<dbReference type="Ensembl" id="ENSLCNT00005000960.1">
    <property type="protein sequence ID" value="ENSLCNP00005000834.1"/>
    <property type="gene ID" value="ENSLCNG00005000582.1"/>
</dbReference>
<name>A0A667FN78_LYNCA</name>
<reference evidence="13" key="1">
    <citation type="submission" date="2025-08" db="UniProtKB">
        <authorList>
            <consortium name="Ensembl"/>
        </authorList>
    </citation>
    <scope>IDENTIFICATION</scope>
</reference>
<comment type="subcellular location">
    <subcellularLocation>
        <location evidence="1 9">Secreted</location>
    </subcellularLocation>
</comment>
<keyword evidence="5 9" id="KW-0964">Secreted</keyword>
<protein>
    <recommendedName>
        <fullName evidence="4 9">Lipopolysaccharide-binding protein</fullName>
        <shortName evidence="9">LBP</shortName>
    </recommendedName>
</protein>
<keyword evidence="9 10" id="KW-0732">Signal</keyword>
<keyword evidence="9" id="KW-0391">Immunity</keyword>
<feature type="signal peptide" evidence="10">
    <location>
        <begin position="1"/>
        <end position="25"/>
    </location>
</feature>
<feature type="domain" description="Lipid-binding serum glycoprotein N-terminal" evidence="11">
    <location>
        <begin position="33"/>
        <end position="256"/>
    </location>
</feature>
<evidence type="ECO:0000256" key="9">
    <source>
        <dbReference type="RuleBase" id="RU369039"/>
    </source>
</evidence>
<dbReference type="PANTHER" id="PTHR10504:SF66">
    <property type="entry name" value="LIPOPOLYSACCHARIDE-BINDING PROTEIN"/>
    <property type="match status" value="1"/>
</dbReference>
<evidence type="ECO:0000313" key="13">
    <source>
        <dbReference type="Ensembl" id="ENSLCNP00005000834.1"/>
    </source>
</evidence>
<dbReference type="GO" id="GO:0043032">
    <property type="term" value="P:positive regulation of macrophage activation"/>
    <property type="evidence" value="ECO:0007669"/>
    <property type="project" value="TreeGrafter"/>
</dbReference>
<evidence type="ECO:0000256" key="1">
    <source>
        <dbReference type="ARBA" id="ARBA00004613"/>
    </source>
</evidence>
<evidence type="ECO:0000256" key="8">
    <source>
        <dbReference type="ARBA" id="ARBA00045486"/>
    </source>
</evidence>
<keyword evidence="14" id="KW-1185">Reference proteome</keyword>
<comment type="subunit">
    <text evidence="3 9">When bound to LPS, interacts (via C-terminus) with soluble and membrane-bound CD14.</text>
</comment>
<dbReference type="SMART" id="SM00328">
    <property type="entry name" value="BPI1"/>
    <property type="match status" value="1"/>
</dbReference>